<dbReference type="EMBL" id="OZ004258">
    <property type="protein sequence ID" value="CAK7911017.1"/>
    <property type="molecule type" value="Genomic_DNA"/>
</dbReference>
<evidence type="ECO:0000259" key="2">
    <source>
        <dbReference type="SMART" id="SM00484"/>
    </source>
</evidence>
<dbReference type="SUPFAM" id="SSF47807">
    <property type="entry name" value="5' to 3' exonuclease, C-terminal subdomain"/>
    <property type="match status" value="1"/>
</dbReference>
<dbReference type="InterPro" id="IPR029060">
    <property type="entry name" value="PIN-like_dom_sf"/>
</dbReference>
<feature type="compositionally biased region" description="Basic residues" evidence="1">
    <location>
        <begin position="562"/>
        <end position="573"/>
    </location>
</feature>
<accession>A0ABP0EE53</accession>
<dbReference type="CDD" id="cd09870">
    <property type="entry name" value="PIN_YEN1"/>
    <property type="match status" value="1"/>
</dbReference>
<dbReference type="Pfam" id="PF00867">
    <property type="entry name" value="XPG_I"/>
    <property type="match status" value="1"/>
</dbReference>
<dbReference type="PRINTS" id="PR00853">
    <property type="entry name" value="XPGRADSUPER"/>
</dbReference>
<feature type="region of interest" description="Disordered" evidence="1">
    <location>
        <begin position="551"/>
        <end position="575"/>
    </location>
</feature>
<dbReference type="SMART" id="SM00484">
    <property type="entry name" value="XPGI"/>
    <property type="match status" value="1"/>
</dbReference>
<feature type="domain" description="XPG-I" evidence="2">
    <location>
        <begin position="128"/>
        <end position="213"/>
    </location>
</feature>
<feature type="region of interest" description="Disordered" evidence="1">
    <location>
        <begin position="624"/>
        <end position="703"/>
    </location>
</feature>
<organism evidence="3 4">
    <name type="scientific">[Candida] anglica</name>
    <dbReference type="NCBI Taxonomy" id="148631"/>
    <lineage>
        <taxon>Eukaryota</taxon>
        <taxon>Fungi</taxon>
        <taxon>Dikarya</taxon>
        <taxon>Ascomycota</taxon>
        <taxon>Saccharomycotina</taxon>
        <taxon>Pichiomycetes</taxon>
        <taxon>Debaryomycetaceae</taxon>
        <taxon>Kurtzmaniella</taxon>
    </lineage>
</organism>
<keyword evidence="4" id="KW-1185">Reference proteome</keyword>
<reference evidence="3 4" key="1">
    <citation type="submission" date="2024-01" db="EMBL/GenBank/DDBJ databases">
        <authorList>
            <consortium name="Genoscope - CEA"/>
            <person name="William W."/>
        </authorList>
    </citation>
    <scope>NUCLEOTIDE SEQUENCE [LARGE SCALE GENOMIC DNA]</scope>
    <source>
        <strain evidence="3 4">29B2s-10</strain>
    </source>
</reference>
<dbReference type="InterPro" id="IPR006086">
    <property type="entry name" value="XPG-I_dom"/>
</dbReference>
<dbReference type="SUPFAM" id="SSF88723">
    <property type="entry name" value="PIN domain-like"/>
    <property type="match status" value="1"/>
</dbReference>
<evidence type="ECO:0000256" key="1">
    <source>
        <dbReference type="SAM" id="MobiDB-lite"/>
    </source>
</evidence>
<feature type="compositionally biased region" description="Low complexity" evidence="1">
    <location>
        <begin position="517"/>
        <end position="529"/>
    </location>
</feature>
<name>A0ABP0EE53_9ASCO</name>
<gene>
    <name evidence="3" type="ORF">CAAN4_F00518</name>
</gene>
<dbReference type="PANTHER" id="PTHR11081:SF72">
    <property type="entry name" value="HOLLIDAY JUNCTION RESOLVASE YEN1"/>
    <property type="match status" value="1"/>
</dbReference>
<evidence type="ECO:0000313" key="3">
    <source>
        <dbReference type="EMBL" id="CAK7911017.1"/>
    </source>
</evidence>
<dbReference type="Proteomes" id="UP001497600">
    <property type="component" value="Chromosome F"/>
</dbReference>
<protein>
    <recommendedName>
        <fullName evidence="2">XPG-I domain-containing protein</fullName>
    </recommendedName>
</protein>
<dbReference type="PANTHER" id="PTHR11081">
    <property type="entry name" value="FLAP ENDONUCLEASE FAMILY MEMBER"/>
    <property type="match status" value="1"/>
</dbReference>
<evidence type="ECO:0000313" key="4">
    <source>
        <dbReference type="Proteomes" id="UP001497600"/>
    </source>
</evidence>
<proteinExistence type="predicted"/>
<sequence>MGINDLWSVLYPGFDERVTVPVFVSRFISQHGRAPRLAIDGFMFLFQSKHSNLTDWTDEAIIRNFMAKLMYLSSLNISYVVVLDGVEKPFKMRNITNSTGTEIDSLQPSGLTPAFEHETIHKLKLALSQASISFIQSPGEAEAECAMLQKTEIADYVLSNDVDTLVFGAVQVLRNFSRYQEDKPASAITTTKVKSEFYVTPVHMKKVTEKTGLDYTRLILIATLRGGDYSSGVEKIGITRSVKLALCGTTFASFYHRSPTKAEKGVARRSDPLPDFSKMLLDCFVDPTQMQNIRKREQREIKLQRLVQLLNTSIIDRSRDIFERKATLENLFIEESFTMMYLFPVVSSEKFQFKAGCFSFGEQSPQTLPPMSFDFNIKYLILKLLSFDLYAPMIRVSNSKVIDNEQFVMLKYDGDNLFREVYPGNDPSQEESDASKEQSVWLPVNSVSLVNPNLVADFLVKKATQLQQKKPSPKKKPSQKTTLDSLFMKKRQSVNLENDVLDKIELPKKEVPTSAQTPTLLPTPSLSKTSSKDIVTSTRTSLVSNSTLNLKQNPIPKAKPALTRKRSPKKPRKLLPGQSLLTSFFQNEAQPETVVNVISDPDVPLLNSGPENPFVTNDLFVSISDSSSDSDSDSNIKLPKSAPDFSYRLPPPQSRSKRPVSAGSAESSPTKRHLLELSPDNSPEKVMGHDLPSVEISPIKKRK</sequence>
<dbReference type="InterPro" id="IPR006084">
    <property type="entry name" value="XPG/Rad2"/>
</dbReference>
<dbReference type="InterPro" id="IPR036279">
    <property type="entry name" value="5-3_exonuclease_C_sf"/>
</dbReference>
<feature type="region of interest" description="Disordered" evidence="1">
    <location>
        <begin position="509"/>
        <end position="533"/>
    </location>
</feature>
<dbReference type="Gene3D" id="3.40.50.1010">
    <property type="entry name" value="5'-nuclease"/>
    <property type="match status" value="1"/>
</dbReference>